<evidence type="ECO:0000256" key="1">
    <source>
        <dbReference type="SAM" id="MobiDB-lite"/>
    </source>
</evidence>
<reference evidence="2" key="1">
    <citation type="submission" date="2021-01" db="EMBL/GenBank/DDBJ databases">
        <authorList>
            <person name="Corre E."/>
            <person name="Pelletier E."/>
            <person name="Niang G."/>
            <person name="Scheremetjew M."/>
            <person name="Finn R."/>
            <person name="Kale V."/>
            <person name="Holt S."/>
            <person name="Cochrane G."/>
            <person name="Meng A."/>
            <person name="Brown T."/>
            <person name="Cohen L."/>
        </authorList>
    </citation>
    <scope>NUCLEOTIDE SEQUENCE</scope>
    <source>
        <strain evidence="2">CCMP1413</strain>
    </source>
</reference>
<dbReference type="AlphaFoldDB" id="A0A7R9TTC5"/>
<feature type="compositionally biased region" description="Polar residues" evidence="1">
    <location>
        <begin position="284"/>
        <end position="300"/>
    </location>
</feature>
<feature type="region of interest" description="Disordered" evidence="1">
    <location>
        <begin position="158"/>
        <end position="197"/>
    </location>
</feature>
<name>A0A7R9TTC5_9VIRI</name>
<accession>A0A7R9TTC5</accession>
<feature type="compositionally biased region" description="Low complexity" evidence="1">
    <location>
        <begin position="179"/>
        <end position="197"/>
    </location>
</feature>
<protein>
    <submittedName>
        <fullName evidence="2">Uncharacterized protein</fullName>
    </submittedName>
</protein>
<proteinExistence type="predicted"/>
<dbReference type="EMBL" id="HBDZ01011365">
    <property type="protein sequence ID" value="CAD8244503.1"/>
    <property type="molecule type" value="Transcribed_RNA"/>
</dbReference>
<organism evidence="2">
    <name type="scientific">Prasinoderma coloniale</name>
    <dbReference type="NCBI Taxonomy" id="156133"/>
    <lineage>
        <taxon>Eukaryota</taxon>
        <taxon>Viridiplantae</taxon>
        <taxon>Prasinodermophyta</taxon>
        <taxon>Prasinodermophyceae</taxon>
        <taxon>Prasinodermales</taxon>
        <taxon>Prasinodermaceae</taxon>
        <taxon>Prasinoderma</taxon>
    </lineage>
</organism>
<feature type="region of interest" description="Disordered" evidence="1">
    <location>
        <begin position="284"/>
        <end position="324"/>
    </location>
</feature>
<gene>
    <name evidence="2" type="ORF">PCOL08062_LOCUS8667</name>
</gene>
<sequence>MACEAGGAGAGIACTGDARSLVHACVRVLREHRHNLSELGYLQDAIVADVMRGAEPNDLRRVTAAAAPYRDLTPLLRPHWEAALRRRFASAERELRAAAARECPRAIFDRLEAAERASVNAAGARLRERYAAIAAKATQHTTKMLPGVACVVKRRGKPPQYASATDRGARRKPIRVPGGAVNRAPARSAASAGGASARMRISKKVGKWIAMSPATKAAPLKGKAMLDAARRQAQAVRGGSPATLASSIKRAVAAPGARKQEHVLSKSLIAKAGFKKPAAETVTNASANGSGMGMMQNTGSAGHRASRSDPSTPKHPPVKAARKRLRLFEESITL</sequence>
<evidence type="ECO:0000313" key="2">
    <source>
        <dbReference type="EMBL" id="CAD8244503.1"/>
    </source>
</evidence>